<dbReference type="PANTHER" id="PTHR43646">
    <property type="entry name" value="GLYCOSYLTRANSFERASE"/>
    <property type="match status" value="1"/>
</dbReference>
<evidence type="ECO:0000259" key="12">
    <source>
        <dbReference type="Pfam" id="PF00535"/>
    </source>
</evidence>
<evidence type="ECO:0000256" key="2">
    <source>
        <dbReference type="ARBA" id="ARBA00022475"/>
    </source>
</evidence>
<organism evidence="13 14">
    <name type="scientific">Paenibacillus gansuensis</name>
    <dbReference type="NCBI Taxonomy" id="306542"/>
    <lineage>
        <taxon>Bacteria</taxon>
        <taxon>Bacillati</taxon>
        <taxon>Bacillota</taxon>
        <taxon>Bacilli</taxon>
        <taxon>Bacillales</taxon>
        <taxon>Paenibacillaceae</taxon>
        <taxon>Paenibacillus</taxon>
    </lineage>
</organism>
<keyword evidence="4 13" id="KW-0808">Transferase</keyword>
<reference evidence="14" key="1">
    <citation type="journal article" date="2019" name="Int. J. Syst. Evol. Microbiol.">
        <title>The Global Catalogue of Microorganisms (GCM) 10K type strain sequencing project: providing services to taxonomists for standard genome sequencing and annotation.</title>
        <authorList>
            <consortium name="The Broad Institute Genomics Platform"/>
            <consortium name="The Broad Institute Genome Sequencing Center for Infectious Disease"/>
            <person name="Wu L."/>
            <person name="Ma J."/>
        </authorList>
    </citation>
    <scope>NUCLEOTIDE SEQUENCE [LARGE SCALE GENOMIC DNA]</scope>
    <source>
        <strain evidence="14">KCTC 3950</strain>
    </source>
</reference>
<dbReference type="PANTHER" id="PTHR43646:SF2">
    <property type="entry name" value="GLYCOSYLTRANSFERASE 2-LIKE DOMAIN-CONTAINING PROTEIN"/>
    <property type="match status" value="1"/>
</dbReference>
<evidence type="ECO:0000313" key="13">
    <source>
        <dbReference type="EMBL" id="MFD2613111.1"/>
    </source>
</evidence>
<dbReference type="Gene3D" id="3.90.550.10">
    <property type="entry name" value="Spore Coat Polysaccharide Biosynthesis Protein SpsA, Chain A"/>
    <property type="match status" value="1"/>
</dbReference>
<dbReference type="EMBL" id="JBHUME010000007">
    <property type="protein sequence ID" value="MFD2613111.1"/>
    <property type="molecule type" value="Genomic_DNA"/>
</dbReference>
<evidence type="ECO:0000256" key="1">
    <source>
        <dbReference type="ARBA" id="ARBA00004236"/>
    </source>
</evidence>
<dbReference type="InterPro" id="IPR001173">
    <property type="entry name" value="Glyco_trans_2-like"/>
</dbReference>
<evidence type="ECO:0000256" key="8">
    <source>
        <dbReference type="ARBA" id="ARBA00037904"/>
    </source>
</evidence>
<keyword evidence="11" id="KW-0812">Transmembrane</keyword>
<protein>
    <recommendedName>
        <fullName evidence="10">4,4'-diaponeurosporenoate glycosyltransferase</fullName>
    </recommendedName>
</protein>
<keyword evidence="3 13" id="KW-0328">Glycosyltransferase</keyword>
<comment type="caution">
    <text evidence="13">The sequence shown here is derived from an EMBL/GenBank/DDBJ whole genome shotgun (WGS) entry which is preliminary data.</text>
</comment>
<accession>A0ABW5PDW5</accession>
<evidence type="ECO:0000256" key="6">
    <source>
        <dbReference type="ARBA" id="ARBA00023136"/>
    </source>
</evidence>
<feature type="domain" description="Glycosyltransferase 2-like" evidence="12">
    <location>
        <begin position="40"/>
        <end position="150"/>
    </location>
</feature>
<keyword evidence="14" id="KW-1185">Reference proteome</keyword>
<comment type="function">
    <text evidence="7">Catalyzes the glycosylation of 4,4'-diaponeurosporenoate, i.e. the esterification of glucose at the C1'' position with the carboxyl group of 4,4'-diaponeurosporenic acid, to form glycosyl-4,4'-diaponeurosporenoate. This is a step in the biosynthesis of staphyloxanthin, an orange pigment present in most staphylococci strains.</text>
</comment>
<evidence type="ECO:0000313" key="14">
    <source>
        <dbReference type="Proteomes" id="UP001597541"/>
    </source>
</evidence>
<dbReference type="RefSeq" id="WP_377603040.1">
    <property type="nucleotide sequence ID" value="NZ_JBHUME010000007.1"/>
</dbReference>
<feature type="transmembrane region" description="Helical" evidence="11">
    <location>
        <begin position="304"/>
        <end position="322"/>
    </location>
</feature>
<dbReference type="Proteomes" id="UP001597541">
    <property type="component" value="Unassembled WGS sequence"/>
</dbReference>
<name>A0ABW5PDW5_9BACL</name>
<feature type="transmembrane region" description="Helical" evidence="11">
    <location>
        <begin position="271"/>
        <end position="292"/>
    </location>
</feature>
<evidence type="ECO:0000256" key="11">
    <source>
        <dbReference type="SAM" id="Phobius"/>
    </source>
</evidence>
<keyword evidence="6 11" id="KW-0472">Membrane</keyword>
<keyword evidence="2" id="KW-1003">Cell membrane</keyword>
<comment type="subcellular location">
    <subcellularLocation>
        <location evidence="1">Cell membrane</location>
    </subcellularLocation>
</comment>
<evidence type="ECO:0000256" key="5">
    <source>
        <dbReference type="ARBA" id="ARBA00022746"/>
    </source>
</evidence>
<evidence type="ECO:0000256" key="10">
    <source>
        <dbReference type="ARBA" id="ARBA00040345"/>
    </source>
</evidence>
<dbReference type="InterPro" id="IPR029044">
    <property type="entry name" value="Nucleotide-diphossugar_trans"/>
</dbReference>
<comment type="pathway">
    <text evidence="8">Carotenoid biosynthesis; staphyloxanthin biosynthesis; staphyloxanthin from farnesyl diphosphate: step 4/5.</text>
</comment>
<gene>
    <name evidence="13" type="ORF">ACFSUF_11815</name>
</gene>
<dbReference type="SUPFAM" id="SSF53448">
    <property type="entry name" value="Nucleotide-diphospho-sugar transferases"/>
    <property type="match status" value="1"/>
</dbReference>
<keyword evidence="11" id="KW-1133">Transmembrane helix</keyword>
<evidence type="ECO:0000256" key="4">
    <source>
        <dbReference type="ARBA" id="ARBA00022679"/>
    </source>
</evidence>
<proteinExistence type="inferred from homology"/>
<dbReference type="CDD" id="cd00761">
    <property type="entry name" value="Glyco_tranf_GTA_type"/>
    <property type="match status" value="1"/>
</dbReference>
<keyword evidence="5" id="KW-0125">Carotenoid biosynthesis</keyword>
<dbReference type="Pfam" id="PF00535">
    <property type="entry name" value="Glycos_transf_2"/>
    <property type="match status" value="1"/>
</dbReference>
<feature type="transmembrane region" description="Helical" evidence="11">
    <location>
        <begin position="328"/>
        <end position="352"/>
    </location>
</feature>
<evidence type="ECO:0000256" key="7">
    <source>
        <dbReference type="ARBA" id="ARBA00037281"/>
    </source>
</evidence>
<feature type="transmembrane region" description="Helical" evidence="11">
    <location>
        <begin position="6"/>
        <end position="25"/>
    </location>
</feature>
<dbReference type="GO" id="GO:0016757">
    <property type="term" value="F:glycosyltransferase activity"/>
    <property type="evidence" value="ECO:0007669"/>
    <property type="project" value="UniProtKB-KW"/>
</dbReference>
<comment type="similarity">
    <text evidence="9">Belongs to the glycosyltransferase 2 family. CrtQ subfamily.</text>
</comment>
<evidence type="ECO:0000256" key="9">
    <source>
        <dbReference type="ARBA" id="ARBA00038120"/>
    </source>
</evidence>
<sequence>MSLTDVILVSSGLICLGVLLGRIALLPPAGSVPEEGNDITVIIPARNEEANLGPLLDSLQKQTVKAFEVLVVDDSSTDRTAAVAAAGGANVIQAAPLPPGWQGKAWACRTGAAEASGRLLLFLDADTRLAPDALAKLASAQCRHGGLLAVQPYHTVIRPYEQLSAVFNLVVIASMGAMTVLGPKVRPSGAFGPCVMCRRDDYERLGGHEAVRGEVLENYALGRRFQASGLPLHLYSGKGTAAFRMYPEGFASLAEGWSKNFAGGAVSLRPWLLAAIICWVAGMITISIRFITTLIYGVSSFGEGIGIAVFYAAYAALLFILLRRAGSFSFLTSVFFPVPVSAFAGIFALSAYKTFIRRQVRWKGRIVDAGSKAANKKT</sequence>
<evidence type="ECO:0000256" key="3">
    <source>
        <dbReference type="ARBA" id="ARBA00022676"/>
    </source>
</evidence>